<reference evidence="4" key="1">
    <citation type="journal article" date="2023" name="Mol. Phylogenet. Evol.">
        <title>Genome-scale phylogeny and comparative genomics of the fungal order Sordariales.</title>
        <authorList>
            <person name="Hensen N."/>
            <person name="Bonometti L."/>
            <person name="Westerberg I."/>
            <person name="Brannstrom I.O."/>
            <person name="Guillou S."/>
            <person name="Cros-Aarteil S."/>
            <person name="Calhoun S."/>
            <person name="Haridas S."/>
            <person name="Kuo A."/>
            <person name="Mondo S."/>
            <person name="Pangilinan J."/>
            <person name="Riley R."/>
            <person name="LaButti K."/>
            <person name="Andreopoulos B."/>
            <person name="Lipzen A."/>
            <person name="Chen C."/>
            <person name="Yan M."/>
            <person name="Daum C."/>
            <person name="Ng V."/>
            <person name="Clum A."/>
            <person name="Steindorff A."/>
            <person name="Ohm R.A."/>
            <person name="Martin F."/>
            <person name="Silar P."/>
            <person name="Natvig D.O."/>
            <person name="Lalanne C."/>
            <person name="Gautier V."/>
            <person name="Ament-Velasquez S.L."/>
            <person name="Kruys A."/>
            <person name="Hutchinson M.I."/>
            <person name="Powell A.J."/>
            <person name="Barry K."/>
            <person name="Miller A.N."/>
            <person name="Grigoriev I.V."/>
            <person name="Debuchy R."/>
            <person name="Gladieux P."/>
            <person name="Hiltunen Thoren M."/>
            <person name="Johannesson H."/>
        </authorList>
    </citation>
    <scope>NUCLEOTIDE SEQUENCE [LARGE SCALE GENOMIC DNA]</scope>
    <source>
        <strain evidence="4">CBS 340.73</strain>
    </source>
</reference>
<dbReference type="Gene3D" id="3.40.830.10">
    <property type="entry name" value="LigB-like"/>
    <property type="match status" value="1"/>
</dbReference>
<dbReference type="InterPro" id="IPR016162">
    <property type="entry name" value="Ald_DH_N"/>
</dbReference>
<dbReference type="EMBL" id="MU853792">
    <property type="protein sequence ID" value="KAK3940757.1"/>
    <property type="molecule type" value="Genomic_DNA"/>
</dbReference>
<evidence type="ECO:0000313" key="3">
    <source>
        <dbReference type="EMBL" id="KAK3940757.1"/>
    </source>
</evidence>
<dbReference type="Proteomes" id="UP001303473">
    <property type="component" value="Unassembled WGS sequence"/>
</dbReference>
<dbReference type="GO" id="GO:0008270">
    <property type="term" value="F:zinc ion binding"/>
    <property type="evidence" value="ECO:0007669"/>
    <property type="project" value="InterPro"/>
</dbReference>
<dbReference type="PANTHER" id="PTHR30096">
    <property type="entry name" value="4,5-DOPA DIOXYGENASE EXTRADIOL-LIKE PROTEIN"/>
    <property type="match status" value="1"/>
</dbReference>
<dbReference type="Gene3D" id="3.40.605.10">
    <property type="entry name" value="Aldehyde Dehydrogenase, Chain A, domain 1"/>
    <property type="match status" value="1"/>
</dbReference>
<comment type="caution">
    <text evidence="3">The sequence shown here is derived from an EMBL/GenBank/DDBJ whole genome shotgun (WGS) entry which is preliminary data.</text>
</comment>
<dbReference type="GO" id="GO:0016620">
    <property type="term" value="F:oxidoreductase activity, acting on the aldehyde or oxo group of donors, NAD or NADP as acceptor"/>
    <property type="evidence" value="ECO:0007669"/>
    <property type="project" value="InterPro"/>
</dbReference>
<sequence>MSTALERLLAAVVDGRTENVRYRQDQLQNLHGTLREEASNICNALSQDSGCSSAEVETEYYLGMDAVRHFYDSLDFEKSLEEEYAVANGKNNETRRLGKGLVIIRPTSHSRFYSIVSPLAAAISAGNCVVLELQDTLLQIDSVLRAALKKALDVNSFYISKTVIVISDNLNLDSSALLVDQTGSTPTTTSGGVSLTNQLISSTNARVIAIVDRTADIHAAARAITTARFSFGGTSPYAPDLVLVNEFVKKDFFEACSKYASLAFASLSSTSVKKVSSNMDDTSKKAVKEAEDKRQVSSFGSDEFKLVDILDKGSPVMNMKITGRYLPIATCSSLVDAIFTREFEGTLLAGYFFAEPRAAKYLAQHLDCHLSCVNQIPVQLLVGPAAPIAHPPEYLYSYSKEMFSVSRPQYVEQLPREFKFVENAMGMIPQGKEQQAIIRRLAVKPLKPTGQPKHEGLSPVHLFSHGTTMMLGEEHSSARYWEACGDAALAAGVEHVVMMGAHWATSLPGILISANPSPDKSPVAYVHPGKYKPYPLNPDIPFVPTIASHLSSSGIPSHPDPKFDWIHDTYLVLIRMFPRGCPPTTVISMNGSFDPHFHVAVGAALRPLRDMGTHKTLFIGSGGSVHNLYRNVWGPMIRYRDNFAQPTPPEPWALDFRQEVIDTFCPGYEEGIAKEDDLLGGRKLPVRNREGVVVGGPRLRRKVTSLMKHPRYRDAHATDDHFMAAMFVAGLCGDREDEQSGIGGEMGAEDWELTNMCNSQFTLGSWD</sequence>
<dbReference type="InterPro" id="IPR016163">
    <property type="entry name" value="Ald_DH_C"/>
</dbReference>
<protein>
    <submittedName>
        <fullName evidence="3">Extradiol ring-cleavage dioxygenase, class III enzyme, subunit B</fullName>
    </submittedName>
</protein>
<keyword evidence="4" id="KW-1185">Reference proteome</keyword>
<dbReference type="InterPro" id="IPR014436">
    <property type="entry name" value="Extradiol_dOase_DODA"/>
</dbReference>
<organism evidence="3 4">
    <name type="scientific">Diplogelasinospora grovesii</name>
    <dbReference type="NCBI Taxonomy" id="303347"/>
    <lineage>
        <taxon>Eukaryota</taxon>
        <taxon>Fungi</taxon>
        <taxon>Dikarya</taxon>
        <taxon>Ascomycota</taxon>
        <taxon>Pezizomycotina</taxon>
        <taxon>Sordariomycetes</taxon>
        <taxon>Sordariomycetidae</taxon>
        <taxon>Sordariales</taxon>
        <taxon>Diplogelasinosporaceae</taxon>
        <taxon>Diplogelasinospora</taxon>
    </lineage>
</organism>
<evidence type="ECO:0000313" key="4">
    <source>
        <dbReference type="Proteomes" id="UP001303473"/>
    </source>
</evidence>
<dbReference type="GO" id="GO:0051213">
    <property type="term" value="F:dioxygenase activity"/>
    <property type="evidence" value="ECO:0007669"/>
    <property type="project" value="UniProtKB-KW"/>
</dbReference>
<dbReference type="Pfam" id="PF00171">
    <property type="entry name" value="Aldedh"/>
    <property type="match status" value="1"/>
</dbReference>
<name>A0AAN6S4F9_9PEZI</name>
<gene>
    <name evidence="3" type="ORF">QBC46DRAFT_363896</name>
</gene>
<dbReference type="SUPFAM" id="SSF53720">
    <property type="entry name" value="ALDH-like"/>
    <property type="match status" value="1"/>
</dbReference>
<evidence type="ECO:0000256" key="1">
    <source>
        <dbReference type="ARBA" id="ARBA00023002"/>
    </source>
</evidence>
<dbReference type="Gene3D" id="3.40.309.10">
    <property type="entry name" value="Aldehyde Dehydrogenase, Chain A, domain 2"/>
    <property type="match status" value="1"/>
</dbReference>
<proteinExistence type="predicted"/>
<feature type="domain" description="Aldehyde dehydrogenase" evidence="2">
    <location>
        <begin position="19"/>
        <end position="260"/>
    </location>
</feature>
<dbReference type="InterPro" id="IPR016161">
    <property type="entry name" value="Ald_DH/histidinol_DH"/>
</dbReference>
<dbReference type="AlphaFoldDB" id="A0AAN6S4F9"/>
<keyword evidence="1" id="KW-0560">Oxidoreductase</keyword>
<keyword evidence="3" id="KW-0223">Dioxygenase</keyword>
<accession>A0AAN6S4F9</accession>
<dbReference type="PANTHER" id="PTHR30096:SF1">
    <property type="entry name" value="AROMATIC RING-OPENING DIOXYGENASE FAMILY PROTEIN (AFU_ORTHOLOGUE AFUA_7G00640)"/>
    <property type="match status" value="1"/>
</dbReference>
<dbReference type="CDD" id="cd07363">
    <property type="entry name" value="45_DOPA_Dioxygenase"/>
    <property type="match status" value="1"/>
</dbReference>
<evidence type="ECO:0000259" key="2">
    <source>
        <dbReference type="Pfam" id="PF00171"/>
    </source>
</evidence>
<dbReference type="InterPro" id="IPR015590">
    <property type="entry name" value="Aldehyde_DH_dom"/>
</dbReference>
<dbReference type="SUPFAM" id="SSF53213">
    <property type="entry name" value="LigB-like"/>
    <property type="match status" value="1"/>
</dbReference>